<keyword evidence="2" id="KW-0175">Coiled coil</keyword>
<dbReference type="SUPFAM" id="SSF55781">
    <property type="entry name" value="GAF domain-like"/>
    <property type="match status" value="1"/>
</dbReference>
<dbReference type="RefSeq" id="WP_109619266.1">
    <property type="nucleotide sequence ID" value="NZ_QGDO01000003.1"/>
</dbReference>
<dbReference type="Gene3D" id="3.60.40.10">
    <property type="entry name" value="PPM-type phosphatase domain"/>
    <property type="match status" value="1"/>
</dbReference>
<protein>
    <submittedName>
        <fullName evidence="4">Sigma-B regulation protein RsbU (Phosphoserine phosphatase)</fullName>
    </submittedName>
</protein>
<dbReference type="PANTHER" id="PTHR43156:SF2">
    <property type="entry name" value="STAGE II SPORULATION PROTEIN E"/>
    <property type="match status" value="1"/>
</dbReference>
<feature type="coiled-coil region" evidence="2">
    <location>
        <begin position="146"/>
        <end position="173"/>
    </location>
</feature>
<feature type="domain" description="PPM-type phosphatase" evidence="3">
    <location>
        <begin position="185"/>
        <end position="401"/>
    </location>
</feature>
<evidence type="ECO:0000313" key="4">
    <source>
        <dbReference type="EMBL" id="PWJ42373.1"/>
    </source>
</evidence>
<dbReference type="InterPro" id="IPR036457">
    <property type="entry name" value="PPM-type-like_dom_sf"/>
</dbReference>
<dbReference type="EMBL" id="QGDO01000003">
    <property type="protein sequence ID" value="PWJ42373.1"/>
    <property type="molecule type" value="Genomic_DNA"/>
</dbReference>
<dbReference type="Proteomes" id="UP000245535">
    <property type="component" value="Unassembled WGS sequence"/>
</dbReference>
<dbReference type="Gene3D" id="3.30.450.40">
    <property type="match status" value="1"/>
</dbReference>
<dbReference type="InterPro" id="IPR001932">
    <property type="entry name" value="PPM-type_phosphatase-like_dom"/>
</dbReference>
<reference evidence="4 5" key="1">
    <citation type="submission" date="2018-03" db="EMBL/GenBank/DDBJ databases">
        <title>Genomic Encyclopedia of Archaeal and Bacterial Type Strains, Phase II (KMG-II): from individual species to whole genera.</title>
        <authorList>
            <person name="Goeker M."/>
        </authorList>
    </citation>
    <scope>NUCLEOTIDE SEQUENCE [LARGE SCALE GENOMIC DNA]</scope>
    <source>
        <strain evidence="4 5">DSM 28229</strain>
    </source>
</reference>
<accession>A0A315ZBD3</accession>
<dbReference type="InterPro" id="IPR029016">
    <property type="entry name" value="GAF-like_dom_sf"/>
</dbReference>
<dbReference type="OrthoDB" id="9763484at2"/>
<keyword evidence="5" id="KW-1185">Reference proteome</keyword>
<dbReference type="PANTHER" id="PTHR43156">
    <property type="entry name" value="STAGE II SPORULATION PROTEIN E-RELATED"/>
    <property type="match status" value="1"/>
</dbReference>
<dbReference type="GO" id="GO:0016791">
    <property type="term" value="F:phosphatase activity"/>
    <property type="evidence" value="ECO:0007669"/>
    <property type="project" value="TreeGrafter"/>
</dbReference>
<organism evidence="4 5">
    <name type="scientific">Sediminitomix flava</name>
    <dbReference type="NCBI Taxonomy" id="379075"/>
    <lineage>
        <taxon>Bacteria</taxon>
        <taxon>Pseudomonadati</taxon>
        <taxon>Bacteroidota</taxon>
        <taxon>Cytophagia</taxon>
        <taxon>Cytophagales</taxon>
        <taxon>Flammeovirgaceae</taxon>
        <taxon>Sediminitomix</taxon>
    </lineage>
</organism>
<dbReference type="Pfam" id="PF07228">
    <property type="entry name" value="SpoIIE"/>
    <property type="match status" value="1"/>
</dbReference>
<sequence length="404" mass="45768">MKDSVENRLKLKELELSALYDITTAITANASEDNLYKIFKFTIASNPSINNLLLFVRESSDWVCKVSYGVSKVSQEWILLDELKGISSAATLDEELSNRMEGLSSILPIKHKEEVLAYVLLGKKGGSDVDYFDMEFVEALANITIVAIENKKLARKEQKQEQYRKQLEIAKDVQTLLFPKALPKDDVMAIKASYLPHHTIGGDYFDYFKLDEDRFFLSIADVSGKGIPAAILMSNFQGGLRMLLKNNHDLEISVQKLNELIIENANGENFITAFFFIYNLKSKTIHYVNAGHNPPFLFLQNDMKRLETGTTILGGFNQLPFLQVGEISNVDDFFLFCFTDGFTETYNDLEEEFGETQLGEFLEVNKHLSHDDLHQTLIAHLNTFKGNQAYADDITLLSYSVTTV</sequence>
<evidence type="ECO:0000313" key="5">
    <source>
        <dbReference type="Proteomes" id="UP000245535"/>
    </source>
</evidence>
<evidence type="ECO:0000259" key="3">
    <source>
        <dbReference type="SMART" id="SM00331"/>
    </source>
</evidence>
<dbReference type="InterPro" id="IPR052016">
    <property type="entry name" value="Bact_Sigma-Reg"/>
</dbReference>
<dbReference type="SMART" id="SM00331">
    <property type="entry name" value="PP2C_SIG"/>
    <property type="match status" value="1"/>
</dbReference>
<proteinExistence type="predicted"/>
<keyword evidence="1" id="KW-0378">Hydrolase</keyword>
<gene>
    <name evidence="4" type="ORF">BC781_103625</name>
</gene>
<comment type="caution">
    <text evidence="4">The sequence shown here is derived from an EMBL/GenBank/DDBJ whole genome shotgun (WGS) entry which is preliminary data.</text>
</comment>
<dbReference type="AlphaFoldDB" id="A0A315ZBD3"/>
<name>A0A315ZBD3_SEDFL</name>
<evidence type="ECO:0000256" key="2">
    <source>
        <dbReference type="SAM" id="Coils"/>
    </source>
</evidence>
<evidence type="ECO:0000256" key="1">
    <source>
        <dbReference type="ARBA" id="ARBA00022801"/>
    </source>
</evidence>